<protein>
    <submittedName>
        <fullName evidence="1">Uncharacterized protein</fullName>
    </submittedName>
</protein>
<organism evidence="1">
    <name type="scientific">Arundo donax</name>
    <name type="common">Giant reed</name>
    <name type="synonym">Donax arundinaceus</name>
    <dbReference type="NCBI Taxonomy" id="35708"/>
    <lineage>
        <taxon>Eukaryota</taxon>
        <taxon>Viridiplantae</taxon>
        <taxon>Streptophyta</taxon>
        <taxon>Embryophyta</taxon>
        <taxon>Tracheophyta</taxon>
        <taxon>Spermatophyta</taxon>
        <taxon>Magnoliopsida</taxon>
        <taxon>Liliopsida</taxon>
        <taxon>Poales</taxon>
        <taxon>Poaceae</taxon>
        <taxon>PACMAD clade</taxon>
        <taxon>Arundinoideae</taxon>
        <taxon>Arundineae</taxon>
        <taxon>Arundo</taxon>
    </lineage>
</organism>
<dbReference type="EMBL" id="GBRH01187906">
    <property type="protein sequence ID" value="JAE09990.1"/>
    <property type="molecule type" value="Transcribed_RNA"/>
</dbReference>
<evidence type="ECO:0000313" key="1">
    <source>
        <dbReference type="EMBL" id="JAE09990.1"/>
    </source>
</evidence>
<reference evidence="1" key="1">
    <citation type="submission" date="2014-09" db="EMBL/GenBank/DDBJ databases">
        <authorList>
            <person name="Magalhaes I.L.F."/>
            <person name="Oliveira U."/>
            <person name="Santos F.R."/>
            <person name="Vidigal T.H.D.A."/>
            <person name="Brescovit A.D."/>
            <person name="Santos A.J."/>
        </authorList>
    </citation>
    <scope>NUCLEOTIDE SEQUENCE</scope>
    <source>
        <tissue evidence="1">Shoot tissue taken approximately 20 cm above the soil surface</tissue>
    </source>
</reference>
<accession>A0A0A9FAB2</accession>
<sequence>MRICCFIHAFPFHVCCYNLVVRHCDAWHTLPRFKNPLLCIWSVKMVCMLAMLCKLYLWSSCSDGIVASHLASSVMYYCPQRVTLQPVIVISNCPLYGTE</sequence>
<name>A0A0A9FAB2_ARUDO</name>
<reference evidence="1" key="2">
    <citation type="journal article" date="2015" name="Data Brief">
        <title>Shoot transcriptome of the giant reed, Arundo donax.</title>
        <authorList>
            <person name="Barrero R.A."/>
            <person name="Guerrero F.D."/>
            <person name="Moolhuijzen P."/>
            <person name="Goolsby J.A."/>
            <person name="Tidwell J."/>
            <person name="Bellgard S.E."/>
            <person name="Bellgard M.I."/>
        </authorList>
    </citation>
    <scope>NUCLEOTIDE SEQUENCE</scope>
    <source>
        <tissue evidence="1">Shoot tissue taken approximately 20 cm above the soil surface</tissue>
    </source>
</reference>
<proteinExistence type="predicted"/>
<dbReference type="AlphaFoldDB" id="A0A0A9FAB2"/>